<evidence type="ECO:0000256" key="7">
    <source>
        <dbReference type="ARBA" id="ARBA00023136"/>
    </source>
</evidence>
<dbReference type="InterPro" id="IPR007387">
    <property type="entry name" value="TRAP_DctQ"/>
</dbReference>
<evidence type="ECO:0000256" key="9">
    <source>
        <dbReference type="RuleBase" id="RU369079"/>
    </source>
</evidence>
<evidence type="ECO:0000256" key="1">
    <source>
        <dbReference type="ARBA" id="ARBA00004429"/>
    </source>
</evidence>
<evidence type="ECO:0000256" key="3">
    <source>
        <dbReference type="ARBA" id="ARBA00022475"/>
    </source>
</evidence>
<keyword evidence="3" id="KW-1003">Cell membrane</keyword>
<gene>
    <name evidence="11" type="ORF">ACFORG_03660</name>
</gene>
<dbReference type="EMBL" id="JBHRXI010000002">
    <property type="protein sequence ID" value="MFC3612848.1"/>
    <property type="molecule type" value="Genomic_DNA"/>
</dbReference>
<evidence type="ECO:0000259" key="10">
    <source>
        <dbReference type="Pfam" id="PF04290"/>
    </source>
</evidence>
<evidence type="ECO:0000313" key="12">
    <source>
        <dbReference type="Proteomes" id="UP001595629"/>
    </source>
</evidence>
<sequence>MDRLLSRLIDLCVLPGRLVGWLLLPLIAFVLAAVWAAQTGRNAFIEWDDDVLLLGDGVTVNTLIDAQWHIFALIVLFGGVYAFRDNAHVAVDFLSSTLRPRTRLIIRTIGDLVFVVPFCGIILWFGWSFAQTAFMSGEGSNYGGLMDRWLIKACLPIGFGLLGVAALARALRTFLTLAKGGQFESEEISR</sequence>
<keyword evidence="5 9" id="KW-0812">Transmembrane</keyword>
<dbReference type="PANTHER" id="PTHR35011:SF4">
    <property type="entry name" value="SLL1102 PROTEIN"/>
    <property type="match status" value="1"/>
</dbReference>
<keyword evidence="2 9" id="KW-0813">Transport</keyword>
<feature type="transmembrane region" description="Helical" evidence="9">
    <location>
        <begin position="149"/>
        <end position="171"/>
    </location>
</feature>
<feature type="transmembrane region" description="Helical" evidence="9">
    <location>
        <begin position="66"/>
        <end position="83"/>
    </location>
</feature>
<comment type="subcellular location">
    <subcellularLocation>
        <location evidence="1 9">Cell inner membrane</location>
        <topology evidence="1 9">Multi-pass membrane protein</topology>
    </subcellularLocation>
</comment>
<accession>A0ABV7TFG9</accession>
<comment type="caution">
    <text evidence="11">The sequence shown here is derived from an EMBL/GenBank/DDBJ whole genome shotgun (WGS) entry which is preliminary data.</text>
</comment>
<reference evidence="12" key="1">
    <citation type="journal article" date="2019" name="Int. J. Syst. Evol. Microbiol.">
        <title>The Global Catalogue of Microorganisms (GCM) 10K type strain sequencing project: providing services to taxonomists for standard genome sequencing and annotation.</title>
        <authorList>
            <consortium name="The Broad Institute Genomics Platform"/>
            <consortium name="The Broad Institute Genome Sequencing Center for Infectious Disease"/>
            <person name="Wu L."/>
            <person name="Ma J."/>
        </authorList>
    </citation>
    <scope>NUCLEOTIDE SEQUENCE [LARGE SCALE GENOMIC DNA]</scope>
    <source>
        <strain evidence="12">KCTC 42911</strain>
    </source>
</reference>
<keyword evidence="4 9" id="KW-0997">Cell inner membrane</keyword>
<feature type="domain" description="Tripartite ATP-independent periplasmic transporters DctQ component" evidence="10">
    <location>
        <begin position="65"/>
        <end position="174"/>
    </location>
</feature>
<organism evidence="11 12">
    <name type="scientific">Lutimaribacter marinistellae</name>
    <dbReference type="NCBI Taxonomy" id="1820329"/>
    <lineage>
        <taxon>Bacteria</taxon>
        <taxon>Pseudomonadati</taxon>
        <taxon>Pseudomonadota</taxon>
        <taxon>Alphaproteobacteria</taxon>
        <taxon>Rhodobacterales</taxon>
        <taxon>Roseobacteraceae</taxon>
        <taxon>Lutimaribacter</taxon>
    </lineage>
</organism>
<proteinExistence type="inferred from homology"/>
<keyword evidence="6 9" id="KW-1133">Transmembrane helix</keyword>
<dbReference type="InterPro" id="IPR055348">
    <property type="entry name" value="DctQ"/>
</dbReference>
<evidence type="ECO:0000256" key="4">
    <source>
        <dbReference type="ARBA" id="ARBA00022519"/>
    </source>
</evidence>
<comment type="subunit">
    <text evidence="9">The complex comprises the extracytoplasmic solute receptor protein and the two transmembrane proteins.</text>
</comment>
<keyword evidence="7 9" id="KW-0472">Membrane</keyword>
<comment type="function">
    <text evidence="9">Part of the tripartite ATP-independent periplasmic (TRAP) transport system.</text>
</comment>
<evidence type="ECO:0000256" key="8">
    <source>
        <dbReference type="ARBA" id="ARBA00038436"/>
    </source>
</evidence>
<protein>
    <recommendedName>
        <fullName evidence="9">TRAP transporter small permease protein</fullName>
    </recommendedName>
</protein>
<dbReference type="RefSeq" id="WP_386734037.1">
    <property type="nucleotide sequence ID" value="NZ_JBHRXI010000002.1"/>
</dbReference>
<keyword evidence="12" id="KW-1185">Reference proteome</keyword>
<evidence type="ECO:0000256" key="6">
    <source>
        <dbReference type="ARBA" id="ARBA00022989"/>
    </source>
</evidence>
<comment type="similarity">
    <text evidence="8 9">Belongs to the TRAP transporter small permease family.</text>
</comment>
<dbReference type="Proteomes" id="UP001595629">
    <property type="component" value="Unassembled WGS sequence"/>
</dbReference>
<evidence type="ECO:0000256" key="2">
    <source>
        <dbReference type="ARBA" id="ARBA00022448"/>
    </source>
</evidence>
<feature type="transmembrane region" description="Helical" evidence="9">
    <location>
        <begin position="12"/>
        <end position="37"/>
    </location>
</feature>
<evidence type="ECO:0000256" key="5">
    <source>
        <dbReference type="ARBA" id="ARBA00022692"/>
    </source>
</evidence>
<name>A0ABV7TFG9_9RHOB</name>
<feature type="transmembrane region" description="Helical" evidence="9">
    <location>
        <begin position="104"/>
        <end position="129"/>
    </location>
</feature>
<evidence type="ECO:0000313" key="11">
    <source>
        <dbReference type="EMBL" id="MFC3612848.1"/>
    </source>
</evidence>
<dbReference type="PANTHER" id="PTHR35011">
    <property type="entry name" value="2,3-DIKETO-L-GULONATE TRAP TRANSPORTER SMALL PERMEASE PROTEIN YIAM"/>
    <property type="match status" value="1"/>
</dbReference>
<dbReference type="Pfam" id="PF04290">
    <property type="entry name" value="DctQ"/>
    <property type="match status" value="1"/>
</dbReference>